<feature type="domain" description="HYR" evidence="3">
    <location>
        <begin position="395"/>
        <end position="476"/>
    </location>
</feature>
<dbReference type="OrthoDB" id="412711at2759"/>
<dbReference type="EMBL" id="LSRX01000049">
    <property type="protein sequence ID" value="OLQ12052.1"/>
    <property type="molecule type" value="Genomic_DNA"/>
</dbReference>
<feature type="transmembrane region" description="Helical" evidence="2">
    <location>
        <begin position="1112"/>
        <end position="1134"/>
    </location>
</feature>
<evidence type="ECO:0000256" key="1">
    <source>
        <dbReference type="ARBA" id="ARBA00022737"/>
    </source>
</evidence>
<dbReference type="Gene3D" id="2.60.40.10">
    <property type="entry name" value="Immunoglobulins"/>
    <property type="match status" value="1"/>
</dbReference>
<organism evidence="4 5">
    <name type="scientific">Symbiodinium microadriaticum</name>
    <name type="common">Dinoflagellate</name>
    <name type="synonym">Zooxanthella microadriatica</name>
    <dbReference type="NCBI Taxonomy" id="2951"/>
    <lineage>
        <taxon>Eukaryota</taxon>
        <taxon>Sar</taxon>
        <taxon>Alveolata</taxon>
        <taxon>Dinophyceae</taxon>
        <taxon>Suessiales</taxon>
        <taxon>Symbiodiniaceae</taxon>
        <taxon>Symbiodinium</taxon>
    </lineage>
</organism>
<evidence type="ECO:0000256" key="2">
    <source>
        <dbReference type="SAM" id="Phobius"/>
    </source>
</evidence>
<keyword evidence="2" id="KW-1133">Transmembrane helix</keyword>
<protein>
    <submittedName>
        <fullName evidence="4">Hyalin</fullName>
    </submittedName>
</protein>
<sequence>MVVKLAEGTGTCEGNETTGLLQLQKHQARLAGLEILQGCCVVVDASNMSSPALNRTEMGSTDECYSNVAEAQDPAGYIRYFTSGCPDTVIEGILDGFNLELGRDEVESVPGQPQTPAPSLALTALKVGSSARTAAPNYVVFESFENRAWPEPDPLKIAYQSNSYKGTLVDGGAEGTAKSLGPFLYGGIWRSPEFPITSSLGTTLQAWIRTPPNAATGSSHARSDRVSIGFDTDAALTGTKMFRLWQYCYHNSFCEIVMQAYDRPDWRWWLRLLIQVVSTQRAVARLYDASGNLRATLAQDFSISPSGTAFVAIDTSGYGLNNDVLVDELATCAATFNKELSTDATLCTSSQDPFLDPCTPGVTHTCSPSPLPVGRHEVLCQFSDGPFTRFETEVKDTELPILTKNFADSIEETTCGETAQVFFEVQATDNCDTLTPTCIPPSGSLFPLGTTTVTCTAQDSAGNAAIPMSFSVVVEGDTTPPGSPVISPVNPTGDSGSCGDTAEVIFDATFTDVCQPVNVLCIPTSGSSFQLGSTPVECTAADPSGNTGKVNFDVTVTGGDNVEPVITQLADINDVTTCGETAQVTFVVEASDTCDGPVTPTCIPPSGSLFPLGTTTVTCTAQDSAGNAATPMTFQVTVAGDTTPPAFDPTPVDKTADAGCGDLAQVSFEAQATDGCGPPLVTCSPPSLSLFPVGSTTVQCTATDASGNAATENFEVTVAKSVEAPSFGPTSDVEAHSPYCRAMRVQFEVPVIGGCGATAECFPASGSLFRLGKTPVTCTASNDAGSAETSFNVHVSCDAPPPGYRHLWRSAKAKQTLAKSGGGTSLLRCRGRRTTSVQSLFMAKHAHGGPRFDIGVATERFAIVARHPQKLTAALGPGSAPFAAGATMYRALLFLCTWAWHAQAYPHYVPACGTCDTAENAAKEAAKEHRSLTEQAAAAARVAAGDAKTLGLSEDYQAQYGGKAAFKILREAGQSLESSSIGAAQQAARIGKASGLSPEQQLKNAAITVALATGALGHSDQKRADMAYATAYSIAPSIDFATPEDQDQALKNMDGPIQFITGVLPTGHWHPDRPGGGPFSPVFPDVTPVGQTSASWPNLGQVASHQLAGWEWFLIVFGLVVLVGGLLVLLYNYVFGAKSHEYERDEGSDEDPE</sequence>
<dbReference type="Pfam" id="PF02494">
    <property type="entry name" value="HYR"/>
    <property type="match status" value="4"/>
</dbReference>
<feature type="domain" description="HYR" evidence="3">
    <location>
        <begin position="640"/>
        <end position="720"/>
    </location>
</feature>
<dbReference type="Proteomes" id="UP000186817">
    <property type="component" value="Unassembled WGS sequence"/>
</dbReference>
<keyword evidence="2" id="KW-0472">Membrane</keyword>
<proteinExistence type="predicted"/>
<accession>A0A1Q9EXE5</accession>
<dbReference type="PANTHER" id="PTHR24273:SF32">
    <property type="entry name" value="HYALIN"/>
    <property type="match status" value="1"/>
</dbReference>
<evidence type="ECO:0000259" key="3">
    <source>
        <dbReference type="PROSITE" id="PS50825"/>
    </source>
</evidence>
<dbReference type="PROSITE" id="PS50825">
    <property type="entry name" value="HYR"/>
    <property type="match status" value="2"/>
</dbReference>
<name>A0A1Q9EXE5_SYMMI</name>
<keyword evidence="2" id="KW-0812">Transmembrane</keyword>
<reference evidence="4 5" key="1">
    <citation type="submission" date="2016-02" db="EMBL/GenBank/DDBJ databases">
        <title>Genome analysis of coral dinoflagellate symbionts highlights evolutionary adaptations to a symbiotic lifestyle.</title>
        <authorList>
            <person name="Aranda M."/>
            <person name="Li Y."/>
            <person name="Liew Y.J."/>
            <person name="Baumgarten S."/>
            <person name="Simakov O."/>
            <person name="Wilson M."/>
            <person name="Piel J."/>
            <person name="Ashoor H."/>
            <person name="Bougouffa S."/>
            <person name="Bajic V.B."/>
            <person name="Ryu T."/>
            <person name="Ravasi T."/>
            <person name="Bayer T."/>
            <person name="Micklem G."/>
            <person name="Kim H."/>
            <person name="Bhak J."/>
            <person name="Lajeunesse T.C."/>
            <person name="Voolstra C.R."/>
        </authorList>
    </citation>
    <scope>NUCLEOTIDE SEQUENCE [LARGE SCALE GENOMIC DNA]</scope>
    <source>
        <strain evidence="4 5">CCMP2467</strain>
    </source>
</reference>
<evidence type="ECO:0000313" key="5">
    <source>
        <dbReference type="Proteomes" id="UP000186817"/>
    </source>
</evidence>
<dbReference type="InterPro" id="IPR013783">
    <property type="entry name" value="Ig-like_fold"/>
</dbReference>
<dbReference type="InterPro" id="IPR003410">
    <property type="entry name" value="HYR_dom"/>
</dbReference>
<dbReference type="AlphaFoldDB" id="A0A1Q9EXE5"/>
<keyword evidence="1" id="KW-0677">Repeat</keyword>
<gene>
    <name evidence="4" type="primary">Hyalin</name>
    <name evidence="4" type="ORF">AK812_SmicGene4023</name>
</gene>
<comment type="caution">
    <text evidence="4">The sequence shown here is derived from an EMBL/GenBank/DDBJ whole genome shotgun (WGS) entry which is preliminary data.</text>
</comment>
<evidence type="ECO:0000313" key="4">
    <source>
        <dbReference type="EMBL" id="OLQ12052.1"/>
    </source>
</evidence>
<dbReference type="PANTHER" id="PTHR24273">
    <property type="entry name" value="FI04643P-RELATED"/>
    <property type="match status" value="1"/>
</dbReference>
<keyword evidence="5" id="KW-1185">Reference proteome</keyword>